<name>A0A917VQX9_9NOCA</name>
<protein>
    <submittedName>
        <fullName evidence="1">Uncharacterized protein</fullName>
    </submittedName>
</protein>
<reference evidence="1" key="2">
    <citation type="submission" date="2020-09" db="EMBL/GenBank/DDBJ databases">
        <authorList>
            <person name="Sun Q."/>
            <person name="Zhou Y."/>
        </authorList>
    </citation>
    <scope>NUCLEOTIDE SEQUENCE</scope>
    <source>
        <strain evidence="1">CGMCC 4.3508</strain>
    </source>
</reference>
<organism evidence="1 2">
    <name type="scientific">Nocardia jinanensis</name>
    <dbReference type="NCBI Taxonomy" id="382504"/>
    <lineage>
        <taxon>Bacteria</taxon>
        <taxon>Bacillati</taxon>
        <taxon>Actinomycetota</taxon>
        <taxon>Actinomycetes</taxon>
        <taxon>Mycobacteriales</taxon>
        <taxon>Nocardiaceae</taxon>
        <taxon>Nocardia</taxon>
    </lineage>
</organism>
<accession>A0A917VQX9</accession>
<evidence type="ECO:0000313" key="2">
    <source>
        <dbReference type="Proteomes" id="UP000638263"/>
    </source>
</evidence>
<dbReference type="Proteomes" id="UP000638263">
    <property type="component" value="Unassembled WGS sequence"/>
</dbReference>
<keyword evidence="2" id="KW-1185">Reference proteome</keyword>
<dbReference type="AlphaFoldDB" id="A0A917VQX9"/>
<gene>
    <name evidence="1" type="ORF">GCM10011588_25310</name>
</gene>
<comment type="caution">
    <text evidence="1">The sequence shown here is derived from an EMBL/GenBank/DDBJ whole genome shotgun (WGS) entry which is preliminary data.</text>
</comment>
<proteinExistence type="predicted"/>
<sequence length="194" mass="21587">MESTMTSALSSVEKLLPGTDEMVGWLGEVFERIDWAEEEIQAAQKRHPGQAAWVWHGFSLLQPTHQRVEHELLFRAHCREILDRIAASKPTQPGTAAEVWAALSEAPMRAPLNTESVGLYFRMWQAAGLPPLEDNAGQLENYEAIAGSRIDDLEAESRRRLTALDRRFGAITCEGRHHGEPVECEFALAAIDAA</sequence>
<dbReference type="EMBL" id="BMMH01000004">
    <property type="protein sequence ID" value="GGL09887.1"/>
    <property type="molecule type" value="Genomic_DNA"/>
</dbReference>
<evidence type="ECO:0000313" key="1">
    <source>
        <dbReference type="EMBL" id="GGL09887.1"/>
    </source>
</evidence>
<reference evidence="1" key="1">
    <citation type="journal article" date="2014" name="Int. J. Syst. Evol. Microbiol.">
        <title>Complete genome sequence of Corynebacterium casei LMG S-19264T (=DSM 44701T), isolated from a smear-ripened cheese.</title>
        <authorList>
            <consortium name="US DOE Joint Genome Institute (JGI-PGF)"/>
            <person name="Walter F."/>
            <person name="Albersmeier A."/>
            <person name="Kalinowski J."/>
            <person name="Ruckert C."/>
        </authorList>
    </citation>
    <scope>NUCLEOTIDE SEQUENCE</scope>
    <source>
        <strain evidence="1">CGMCC 4.3508</strain>
    </source>
</reference>